<comment type="similarity">
    <text evidence="1">Belongs to the paxM FAD-dependent monooxygenase family.</text>
</comment>
<evidence type="ECO:0000256" key="3">
    <source>
        <dbReference type="ARBA" id="ARBA00022827"/>
    </source>
</evidence>
<dbReference type="Proteomes" id="UP001430848">
    <property type="component" value="Unassembled WGS sequence"/>
</dbReference>
<keyword evidence="3" id="KW-0274">FAD</keyword>
<evidence type="ECO:0000256" key="4">
    <source>
        <dbReference type="ARBA" id="ARBA00023002"/>
    </source>
</evidence>
<dbReference type="InterPro" id="IPR051104">
    <property type="entry name" value="FAD_monoxygenase"/>
</dbReference>
<dbReference type="EMBL" id="JAKNSF020000047">
    <property type="protein sequence ID" value="KAK7725781.1"/>
    <property type="molecule type" value="Genomic_DNA"/>
</dbReference>
<keyword evidence="4" id="KW-0560">Oxidoreductase</keyword>
<comment type="caution">
    <text evidence="6">The sequence shown here is derived from an EMBL/GenBank/DDBJ whole genome shotgun (WGS) entry which is preliminary data.</text>
</comment>
<dbReference type="Gene3D" id="3.50.50.60">
    <property type="entry name" value="FAD/NAD(P)-binding domain"/>
    <property type="match status" value="1"/>
</dbReference>
<dbReference type="InterPro" id="IPR002938">
    <property type="entry name" value="FAD-bd"/>
</dbReference>
<protein>
    <recommendedName>
        <fullName evidence="5">FAD-binding domain-containing protein</fullName>
    </recommendedName>
</protein>
<evidence type="ECO:0000313" key="7">
    <source>
        <dbReference type="Proteomes" id="UP001430848"/>
    </source>
</evidence>
<evidence type="ECO:0000256" key="2">
    <source>
        <dbReference type="ARBA" id="ARBA00022630"/>
    </source>
</evidence>
<dbReference type="PRINTS" id="PR00420">
    <property type="entry name" value="RNGMNOXGNASE"/>
</dbReference>
<dbReference type="PANTHER" id="PTHR46720">
    <property type="entry name" value="HYDROXYLASE, PUTATIVE (AFU_ORTHOLOGUE AFUA_3G01460)-RELATED"/>
    <property type="match status" value="1"/>
</dbReference>
<dbReference type="InterPro" id="IPR036188">
    <property type="entry name" value="FAD/NAD-bd_sf"/>
</dbReference>
<dbReference type="SUPFAM" id="SSF51905">
    <property type="entry name" value="FAD/NAD(P)-binding domain"/>
    <property type="match status" value="1"/>
</dbReference>
<dbReference type="Pfam" id="PF01494">
    <property type="entry name" value="FAD_binding_3"/>
    <property type="match status" value="1"/>
</dbReference>
<sequence length="426" mass="45375">MTETSSIKIAVIGGGLAGATIANALLRHAHLDVHVYESAPEFSERGAAVGLASDAQRALAQVMGPAEASALLEKAGAVAQASTRLCIGSGPQAGTVMMDLGGGDPKDAGRVVHRASLLRELLAPLPIDRLHASKALSEITPAADTEGGVKVTFRDGQEVTFDAVIGADGIFGAVRRHVLQGAADAEGASPAGFWDCRNLVPFEKARETLGADFFEQDRQYGWAGNGAFIMHDVLENRTKVQCVVSAVEKDHPKDRKRALTREFLEETLSDWLDGPVGKGMIELMLDQDDPQAYSQWEHKSTSTFANGRVCVAGDAAHATTPWQGAGAGQAFEDALILGTLLGEIKHPSEISHAFEGYSAVRKERCQRVIDSSRGTGQIFCGQNPEAGLEPDKMMGLLAPRWGFIGGIDFDAYKEEALAKMKELQGI</sequence>
<reference evidence="6 7" key="1">
    <citation type="submission" date="2024-02" db="EMBL/GenBank/DDBJ databases">
        <title>De novo assembly and annotation of 12 fungi associated with fruit tree decline syndrome in Ontario, Canada.</title>
        <authorList>
            <person name="Sulman M."/>
            <person name="Ellouze W."/>
            <person name="Ilyukhin E."/>
        </authorList>
    </citation>
    <scope>NUCLEOTIDE SEQUENCE [LARGE SCALE GENOMIC DNA]</scope>
    <source>
        <strain evidence="6 7">M169</strain>
    </source>
</reference>
<evidence type="ECO:0000256" key="1">
    <source>
        <dbReference type="ARBA" id="ARBA00007992"/>
    </source>
</evidence>
<keyword evidence="2" id="KW-0285">Flavoprotein</keyword>
<organism evidence="6 7">
    <name type="scientific">Diaporthe eres</name>
    <name type="common">Phomopsis oblonga</name>
    <dbReference type="NCBI Taxonomy" id="83184"/>
    <lineage>
        <taxon>Eukaryota</taxon>
        <taxon>Fungi</taxon>
        <taxon>Dikarya</taxon>
        <taxon>Ascomycota</taxon>
        <taxon>Pezizomycotina</taxon>
        <taxon>Sordariomycetes</taxon>
        <taxon>Sordariomycetidae</taxon>
        <taxon>Diaporthales</taxon>
        <taxon>Diaporthaceae</taxon>
        <taxon>Diaporthe</taxon>
        <taxon>Diaporthe eres species complex</taxon>
    </lineage>
</organism>
<name>A0ABR1P3U4_DIAER</name>
<proteinExistence type="inferred from homology"/>
<accession>A0ABR1P3U4</accession>
<keyword evidence="7" id="KW-1185">Reference proteome</keyword>
<gene>
    <name evidence="6" type="ORF">SLS63_007936</name>
</gene>
<evidence type="ECO:0000259" key="5">
    <source>
        <dbReference type="Pfam" id="PF01494"/>
    </source>
</evidence>
<feature type="domain" description="FAD-binding" evidence="5">
    <location>
        <begin position="8"/>
        <end position="371"/>
    </location>
</feature>
<evidence type="ECO:0000313" key="6">
    <source>
        <dbReference type="EMBL" id="KAK7725781.1"/>
    </source>
</evidence>
<dbReference type="PANTHER" id="PTHR46720:SF3">
    <property type="entry name" value="FAD-BINDING DOMAIN-CONTAINING PROTEIN-RELATED"/>
    <property type="match status" value="1"/>
</dbReference>